<name>A0A220IGQ9_9VIRU</name>
<dbReference type="RefSeq" id="YP_010784648.1">
    <property type="nucleotide sequence ID" value="NC_075334.1"/>
</dbReference>
<protein>
    <submittedName>
        <fullName evidence="1">Capsid protein</fullName>
    </submittedName>
</protein>
<proteinExistence type="predicted"/>
<evidence type="ECO:0000313" key="2">
    <source>
        <dbReference type="Proteomes" id="UP000282094"/>
    </source>
</evidence>
<evidence type="ECO:0000313" key="1">
    <source>
        <dbReference type="EMBL" id="ASH99158.1"/>
    </source>
</evidence>
<dbReference type="KEGG" id="vg:80521908"/>
<keyword evidence="2" id="KW-1185">Reference proteome</keyword>
<organism evidence="1 2">
    <name type="scientific">Giant panda associated gemycircularvirus</name>
    <dbReference type="NCBI Taxonomy" id="2016461"/>
    <lineage>
        <taxon>Viruses</taxon>
        <taxon>Monodnaviria</taxon>
        <taxon>Shotokuvirae</taxon>
        <taxon>Cressdnaviricota</taxon>
        <taxon>Repensiviricetes</taxon>
        <taxon>Geplafuvirales</taxon>
        <taxon>Genomoviridae</taxon>
        <taxon>Gemycircularvirus</taxon>
    </lineage>
</organism>
<reference evidence="1 2" key="1">
    <citation type="journal article" date="2017" name="Microbiome">
        <title>Virome comparisons in wild-diseased and healthy captive giant pandas.</title>
        <authorList>
            <person name="Zhang W."/>
            <person name="Yang S."/>
            <person name="Shan T."/>
            <person name="Hou R."/>
            <person name="Liu Z."/>
            <person name="Li W."/>
            <person name="Guo L."/>
            <person name="Wang Y."/>
            <person name="Chen P."/>
            <person name="Wang X."/>
            <person name="Feng F."/>
            <person name="Wang H."/>
            <person name="Chen C."/>
            <person name="Shen Q."/>
            <person name="Zhou C."/>
            <person name="Hua X."/>
            <person name="Cui L."/>
            <person name="Deng X."/>
            <person name="Zhang Z."/>
            <person name="Qi D."/>
            <person name="Delwart E."/>
        </authorList>
    </citation>
    <scope>NUCLEOTIDE SEQUENCE [LARGE SCALE GENOMIC DNA]</scope>
    <source>
        <strain evidence="2">gpge008</strain>
    </source>
</reference>
<dbReference type="Proteomes" id="UP000282094">
    <property type="component" value="Segment"/>
</dbReference>
<dbReference type="EMBL" id="MF327565">
    <property type="protein sequence ID" value="ASH99158.1"/>
    <property type="molecule type" value="Genomic_DNA"/>
</dbReference>
<sequence length="285" mass="31948">MPRQAKLTHKMRKAVLNATSRKKQDNMMCYTNTTTATPTGSADYTLRPATLVGSQQGSDVITRTPYVFPFCPTARNLVNNAQLPNSIVNEAQRTATTCYMVGYKESIEIQISDGCPWQWRRIVVTARGNVAGLLTGPNEPVFLDTTTGEGMLRSVNNISGNRNQGSMFALFQVLFEGQNSSDWTDPMTANLDRHSFHVLSDKVRTLSSGNEQGMIRKFKTYVPLNKNLQYDDDETGETTSTTYMSVNTGEGLGNLYIFDLFRARYGNSTSNLWFSPQGKLYWHEK</sequence>
<accession>A0A220IGQ9</accession>
<dbReference type="GeneID" id="80521908"/>